<dbReference type="SUPFAM" id="SSF54523">
    <property type="entry name" value="Pili subunits"/>
    <property type="match status" value="1"/>
</dbReference>
<sequence length="287" mass="32145" precursor="true">MKTKSCQIGIKRPLDRAGRRIGRTQRCRGRSAFTLIELLVVIAIIAILAGLLLPALARAKAKAKQTACINNLRQIGIGLALYINDNKAYPGCVSTTPSFYYVWPERLLTEMGNNRAVFQCPAASPDSAWDTNVNKTLGLGTNPWAVTSNSRFSLAYNDWGLDLGHSPQLGLGGDVDGTQYKGIVTDTMVVAPTEMIMLGDSQGQKTTHTWEGNMDPTQPDQWPSNRHSRRTDMLFCDSHADRPLRKDVINPYNDLWRRRWNNDNQPHYDISTPYWTVNPTQEAILDQ</sequence>
<dbReference type="PANTHER" id="PTHR30093">
    <property type="entry name" value="GENERAL SECRETION PATHWAY PROTEIN G"/>
    <property type="match status" value="1"/>
</dbReference>
<dbReference type="RefSeq" id="WP_007412996.1">
    <property type="nucleotide sequence ID" value="NZ_ABOX02000002.1"/>
</dbReference>
<keyword evidence="1" id="KW-0812">Transmembrane</keyword>
<dbReference type="InterPro" id="IPR045584">
    <property type="entry name" value="Pilin-like"/>
</dbReference>
<dbReference type="EMBL" id="ABOX02000002">
    <property type="protein sequence ID" value="EEF63183.1"/>
    <property type="molecule type" value="Genomic_DNA"/>
</dbReference>
<protein>
    <recommendedName>
        <fullName evidence="4">Type II secretory pathway pseudopilin PulG-like protein</fullName>
    </recommendedName>
</protein>
<keyword evidence="3" id="KW-1185">Reference proteome</keyword>
<name>B9XAZ8_PEDPL</name>
<keyword evidence="1" id="KW-1133">Transmembrane helix</keyword>
<feature type="transmembrane region" description="Helical" evidence="1">
    <location>
        <begin position="32"/>
        <end position="57"/>
    </location>
</feature>
<evidence type="ECO:0000256" key="1">
    <source>
        <dbReference type="SAM" id="Phobius"/>
    </source>
</evidence>
<evidence type="ECO:0000313" key="2">
    <source>
        <dbReference type="EMBL" id="EEF63183.1"/>
    </source>
</evidence>
<organism evidence="2 3">
    <name type="scientific">Pedosphaera parvula (strain Ellin514)</name>
    <dbReference type="NCBI Taxonomy" id="320771"/>
    <lineage>
        <taxon>Bacteria</taxon>
        <taxon>Pseudomonadati</taxon>
        <taxon>Verrucomicrobiota</taxon>
        <taxon>Pedosphaerae</taxon>
        <taxon>Pedosphaerales</taxon>
        <taxon>Pedosphaeraceae</taxon>
        <taxon>Pedosphaera</taxon>
    </lineage>
</organism>
<comment type="caution">
    <text evidence="2">The sequence shown here is derived from an EMBL/GenBank/DDBJ whole genome shotgun (WGS) entry which is preliminary data.</text>
</comment>
<dbReference type="NCBIfam" id="TIGR02532">
    <property type="entry name" value="IV_pilin_GFxxxE"/>
    <property type="match status" value="1"/>
</dbReference>
<dbReference type="PANTHER" id="PTHR30093:SF2">
    <property type="entry name" value="TYPE II SECRETION SYSTEM PROTEIN H"/>
    <property type="match status" value="1"/>
</dbReference>
<dbReference type="Proteomes" id="UP000003688">
    <property type="component" value="Unassembled WGS sequence"/>
</dbReference>
<dbReference type="AlphaFoldDB" id="B9XAZ8"/>
<evidence type="ECO:0000313" key="3">
    <source>
        <dbReference type="Proteomes" id="UP000003688"/>
    </source>
</evidence>
<proteinExistence type="predicted"/>
<keyword evidence="1" id="KW-0472">Membrane</keyword>
<dbReference type="Gene3D" id="3.30.700.10">
    <property type="entry name" value="Glycoprotein, Type 4 Pilin"/>
    <property type="match status" value="1"/>
</dbReference>
<dbReference type="OrthoDB" id="198398at2"/>
<dbReference type="STRING" id="320771.Cflav_PD5818"/>
<dbReference type="Pfam" id="PF07963">
    <property type="entry name" value="N_methyl"/>
    <property type="match status" value="1"/>
</dbReference>
<accession>B9XAZ8</accession>
<evidence type="ECO:0008006" key="4">
    <source>
        <dbReference type="Google" id="ProtNLM"/>
    </source>
</evidence>
<gene>
    <name evidence="2" type="ORF">Cflav_PD5818</name>
</gene>
<dbReference type="InterPro" id="IPR012902">
    <property type="entry name" value="N_methyl_site"/>
</dbReference>
<reference evidence="2 3" key="1">
    <citation type="journal article" date="2011" name="J. Bacteriol.">
        <title>Genome sequence of 'Pedosphaera parvula' Ellin514, an aerobic Verrucomicrobial isolate from pasture soil.</title>
        <authorList>
            <person name="Kant R."/>
            <person name="van Passel M.W."/>
            <person name="Sangwan P."/>
            <person name="Palva A."/>
            <person name="Lucas S."/>
            <person name="Copeland A."/>
            <person name="Lapidus A."/>
            <person name="Glavina Del Rio T."/>
            <person name="Dalin E."/>
            <person name="Tice H."/>
            <person name="Bruce D."/>
            <person name="Goodwin L."/>
            <person name="Pitluck S."/>
            <person name="Chertkov O."/>
            <person name="Larimer F.W."/>
            <person name="Land M.L."/>
            <person name="Hauser L."/>
            <person name="Brettin T.S."/>
            <person name="Detter J.C."/>
            <person name="Han S."/>
            <person name="de Vos W.M."/>
            <person name="Janssen P.H."/>
            <person name="Smidt H."/>
        </authorList>
    </citation>
    <scope>NUCLEOTIDE SEQUENCE [LARGE SCALE GENOMIC DNA]</scope>
    <source>
        <strain evidence="2 3">Ellin514</strain>
    </source>
</reference>